<dbReference type="EC" id="3.4.-.-" evidence="8"/>
<keyword evidence="5" id="KW-0190">Covalent protein-DNA linkage</keyword>
<evidence type="ECO:0000256" key="1">
    <source>
        <dbReference type="ARBA" id="ARBA00008136"/>
    </source>
</evidence>
<reference evidence="9 10" key="1">
    <citation type="submission" date="2018-03" db="EMBL/GenBank/DDBJ databases">
        <title>The draft genome of Sphingosinicella sp. GL-C-18.</title>
        <authorList>
            <person name="Liu L."/>
            <person name="Li L."/>
            <person name="Liang L."/>
            <person name="Zhang X."/>
            <person name="Wang T."/>
        </authorList>
    </citation>
    <scope>NUCLEOTIDE SEQUENCE [LARGE SCALE GENOMIC DNA]</scope>
    <source>
        <strain evidence="9 10">GL-C-18</strain>
    </source>
</reference>
<keyword evidence="2 8" id="KW-0645">Protease</keyword>
<dbReference type="OrthoDB" id="9782620at2"/>
<proteinExistence type="inferred from homology"/>
<keyword evidence="3" id="KW-0227">DNA damage</keyword>
<dbReference type="GO" id="GO:0003697">
    <property type="term" value="F:single-stranded DNA binding"/>
    <property type="evidence" value="ECO:0007669"/>
    <property type="project" value="InterPro"/>
</dbReference>
<protein>
    <recommendedName>
        <fullName evidence="8">Abasic site processing protein</fullName>
        <ecNumber evidence="8">3.4.-.-</ecNumber>
    </recommendedName>
</protein>
<keyword evidence="10" id="KW-1185">Reference proteome</keyword>
<gene>
    <name evidence="9" type="ORF">C7I55_07870</name>
</gene>
<dbReference type="PANTHER" id="PTHR13604">
    <property type="entry name" value="DC12-RELATED"/>
    <property type="match status" value="1"/>
</dbReference>
<sequence length="204" mass="22943">MCNRYRMSAKQEELALRFGVDPALVMPEPETLPPPELFPDRIGWMVREEDGERILDVAAWGFPTKVRGASGKMLDKKVTNVRNLSSPFWRSSLKDPAKRCLVPVTDFCEWEGEKGSKLARWFSVPSRPIFSFAGVWRETEAGKAFAFLTCGYEGDPAAHIVGRVHPKACPVILHEDDEERWLRGETDDVCTLASAFPSQLMSIA</sequence>
<organism evidence="9 10">
    <name type="scientific">Allosphingosinicella deserti</name>
    <dbReference type="NCBI Taxonomy" id="2116704"/>
    <lineage>
        <taxon>Bacteria</taxon>
        <taxon>Pseudomonadati</taxon>
        <taxon>Pseudomonadota</taxon>
        <taxon>Alphaproteobacteria</taxon>
        <taxon>Sphingomonadales</taxon>
        <taxon>Sphingomonadaceae</taxon>
        <taxon>Allosphingosinicella</taxon>
    </lineage>
</organism>
<dbReference type="GO" id="GO:0006508">
    <property type="term" value="P:proteolysis"/>
    <property type="evidence" value="ECO:0007669"/>
    <property type="project" value="UniProtKB-KW"/>
</dbReference>
<keyword evidence="4 8" id="KW-0378">Hydrolase</keyword>
<dbReference type="GO" id="GO:0008233">
    <property type="term" value="F:peptidase activity"/>
    <property type="evidence" value="ECO:0007669"/>
    <property type="project" value="UniProtKB-KW"/>
</dbReference>
<dbReference type="InterPro" id="IPR036590">
    <property type="entry name" value="SRAP-like"/>
</dbReference>
<evidence type="ECO:0000256" key="7">
    <source>
        <dbReference type="ARBA" id="ARBA00023239"/>
    </source>
</evidence>
<name>A0A2P7QVZ1_9SPHN</name>
<evidence type="ECO:0000256" key="8">
    <source>
        <dbReference type="RuleBase" id="RU364100"/>
    </source>
</evidence>
<evidence type="ECO:0000256" key="4">
    <source>
        <dbReference type="ARBA" id="ARBA00022801"/>
    </source>
</evidence>
<dbReference type="EMBL" id="PXYI01000002">
    <property type="protein sequence ID" value="PSJ42142.1"/>
    <property type="molecule type" value="Genomic_DNA"/>
</dbReference>
<dbReference type="AlphaFoldDB" id="A0A2P7QVZ1"/>
<dbReference type="GO" id="GO:0016829">
    <property type="term" value="F:lyase activity"/>
    <property type="evidence" value="ECO:0007669"/>
    <property type="project" value="UniProtKB-KW"/>
</dbReference>
<evidence type="ECO:0000256" key="6">
    <source>
        <dbReference type="ARBA" id="ARBA00023125"/>
    </source>
</evidence>
<keyword evidence="7" id="KW-0456">Lyase</keyword>
<dbReference type="Proteomes" id="UP000241167">
    <property type="component" value="Unassembled WGS sequence"/>
</dbReference>
<dbReference type="GO" id="GO:0106300">
    <property type="term" value="P:protein-DNA covalent cross-linking repair"/>
    <property type="evidence" value="ECO:0007669"/>
    <property type="project" value="InterPro"/>
</dbReference>
<dbReference type="SUPFAM" id="SSF143081">
    <property type="entry name" value="BB1717-like"/>
    <property type="match status" value="1"/>
</dbReference>
<dbReference type="Gene3D" id="3.90.1680.10">
    <property type="entry name" value="SOS response associated peptidase-like"/>
    <property type="match status" value="1"/>
</dbReference>
<evidence type="ECO:0000313" key="9">
    <source>
        <dbReference type="EMBL" id="PSJ42142.1"/>
    </source>
</evidence>
<dbReference type="PANTHER" id="PTHR13604:SF0">
    <property type="entry name" value="ABASIC SITE PROCESSING PROTEIN HMCES"/>
    <property type="match status" value="1"/>
</dbReference>
<evidence type="ECO:0000256" key="5">
    <source>
        <dbReference type="ARBA" id="ARBA00023124"/>
    </source>
</evidence>
<dbReference type="InterPro" id="IPR003738">
    <property type="entry name" value="SRAP"/>
</dbReference>
<comment type="caution">
    <text evidence="9">The sequence shown here is derived from an EMBL/GenBank/DDBJ whole genome shotgun (WGS) entry which is preliminary data.</text>
</comment>
<evidence type="ECO:0000313" key="10">
    <source>
        <dbReference type="Proteomes" id="UP000241167"/>
    </source>
</evidence>
<accession>A0A2P7QVZ1</accession>
<comment type="similarity">
    <text evidence="1 8">Belongs to the SOS response-associated peptidase family.</text>
</comment>
<dbReference type="Pfam" id="PF02586">
    <property type="entry name" value="SRAP"/>
    <property type="match status" value="1"/>
</dbReference>
<evidence type="ECO:0000256" key="2">
    <source>
        <dbReference type="ARBA" id="ARBA00022670"/>
    </source>
</evidence>
<keyword evidence="6" id="KW-0238">DNA-binding</keyword>
<dbReference type="RefSeq" id="WP_106512309.1">
    <property type="nucleotide sequence ID" value="NZ_PXYI01000002.1"/>
</dbReference>
<evidence type="ECO:0000256" key="3">
    <source>
        <dbReference type="ARBA" id="ARBA00022763"/>
    </source>
</evidence>